<evidence type="ECO:0000256" key="4">
    <source>
        <dbReference type="ARBA" id="ARBA00023136"/>
    </source>
</evidence>
<feature type="transmembrane region" description="Helical" evidence="5">
    <location>
        <begin position="290"/>
        <end position="309"/>
    </location>
</feature>
<reference evidence="7" key="1">
    <citation type="submission" date="2023-06" db="EMBL/GenBank/DDBJ databases">
        <title>Draft Genome Sequences of Representative Paenibacillus Polymyxa, Bacillus cereus, Fictibacillus sp., and Brevibacillus agri Strains Isolated from Amazonian Dark Earth.</title>
        <authorList>
            <person name="Pellegrinetti T.A."/>
            <person name="Cunha I.C.M."/>
            <person name="Chaves M.G."/>
            <person name="Freitas A.S."/>
            <person name="Silva A.V.R."/>
            <person name="Tsai S.M."/>
            <person name="Mendes L.W."/>
        </authorList>
    </citation>
    <scope>NUCLEOTIDE SEQUENCE</scope>
    <source>
        <strain evidence="7">CENA-BCM004</strain>
    </source>
</reference>
<dbReference type="InterPro" id="IPR051533">
    <property type="entry name" value="WaaL-like"/>
</dbReference>
<evidence type="ECO:0000256" key="3">
    <source>
        <dbReference type="ARBA" id="ARBA00022989"/>
    </source>
</evidence>
<evidence type="ECO:0000313" key="8">
    <source>
        <dbReference type="Proteomes" id="UP001168694"/>
    </source>
</evidence>
<feature type="transmembrane region" description="Helical" evidence="5">
    <location>
        <begin position="105"/>
        <end position="123"/>
    </location>
</feature>
<keyword evidence="3 5" id="KW-1133">Transmembrane helix</keyword>
<evidence type="ECO:0000256" key="5">
    <source>
        <dbReference type="SAM" id="Phobius"/>
    </source>
</evidence>
<gene>
    <name evidence="7" type="ORF">QYF49_01785</name>
</gene>
<proteinExistence type="predicted"/>
<evidence type="ECO:0000313" key="7">
    <source>
        <dbReference type="EMBL" id="MDN4071762.1"/>
    </source>
</evidence>
<keyword evidence="8" id="KW-1185">Reference proteome</keyword>
<comment type="subcellular location">
    <subcellularLocation>
        <location evidence="1">Membrane</location>
        <topology evidence="1">Multi-pass membrane protein</topology>
    </subcellularLocation>
</comment>
<dbReference type="PANTHER" id="PTHR37422">
    <property type="entry name" value="TEICHURONIC ACID BIOSYNTHESIS PROTEIN TUAE"/>
    <property type="match status" value="1"/>
</dbReference>
<organism evidence="7 8">
    <name type="scientific">Fictibacillus terranigra</name>
    <dbReference type="NCBI Taxonomy" id="3058424"/>
    <lineage>
        <taxon>Bacteria</taxon>
        <taxon>Bacillati</taxon>
        <taxon>Bacillota</taxon>
        <taxon>Bacilli</taxon>
        <taxon>Bacillales</taxon>
        <taxon>Fictibacillaceae</taxon>
        <taxon>Fictibacillus</taxon>
    </lineage>
</organism>
<evidence type="ECO:0000256" key="1">
    <source>
        <dbReference type="ARBA" id="ARBA00004141"/>
    </source>
</evidence>
<dbReference type="PANTHER" id="PTHR37422:SF13">
    <property type="entry name" value="LIPOPOLYSACCHARIDE BIOSYNTHESIS PROTEIN PA4999-RELATED"/>
    <property type="match status" value="1"/>
</dbReference>
<accession>A0ABT8E1G8</accession>
<dbReference type="Pfam" id="PF04932">
    <property type="entry name" value="Wzy_C"/>
    <property type="match status" value="1"/>
</dbReference>
<sequence>MYLNINRQNLNYIVAMLLSVTIGFCSTDIYFSILFFLLIALLVALKVYLINPFFIIGLIMPIEVIGPLPQAIFKFLKIFLLIILGLLIYLNYYKKMTIDLKQKSNFSPFVFLFILFSIISSLMSPDILLSLSKVFQYLIVFFVYLLMSKTNLEKKEQKKVIDYFITGAVFSCLIGICQYAFNVSWLWPDAVIQSTTGTSRITAFFNNTNGFAGYLSLIFPILIIRVFISSQEYNLKTKFFNIIVLLLMLIAIFLSKSSGALISVFISTIVIILSRTISFRRALIISTPGFILLLILLTNIFNNSIFHIVKSILISQNRLFLWEATIKIIRDHPWFGIGFYNFYNTLNSYGVYSQWGQEWPHPHNVFLDIIVCIGLSGLVVLILIIYKVIKGLLQIDKNKNIFSLGVYSALIGGLFHDLVDSGYFIGTSSVATTLWILLGLIENTERRNGSGV</sequence>
<feature type="transmembrane region" description="Helical" evidence="5">
    <location>
        <begin position="235"/>
        <end position="254"/>
    </location>
</feature>
<feature type="transmembrane region" description="Helical" evidence="5">
    <location>
        <begin position="211"/>
        <end position="228"/>
    </location>
</feature>
<feature type="domain" description="O-antigen ligase-related" evidence="6">
    <location>
        <begin position="244"/>
        <end position="382"/>
    </location>
</feature>
<feature type="transmembrane region" description="Helical" evidence="5">
    <location>
        <begin position="160"/>
        <end position="181"/>
    </location>
</feature>
<feature type="transmembrane region" description="Helical" evidence="5">
    <location>
        <begin position="72"/>
        <end position="93"/>
    </location>
</feature>
<feature type="transmembrane region" description="Helical" evidence="5">
    <location>
        <begin position="401"/>
        <end position="416"/>
    </location>
</feature>
<keyword evidence="2 5" id="KW-0812">Transmembrane</keyword>
<comment type="caution">
    <text evidence="7">The sequence shown here is derived from an EMBL/GenBank/DDBJ whole genome shotgun (WGS) entry which is preliminary data.</text>
</comment>
<keyword evidence="7" id="KW-0436">Ligase</keyword>
<feature type="transmembrane region" description="Helical" evidence="5">
    <location>
        <begin position="129"/>
        <end position="148"/>
    </location>
</feature>
<evidence type="ECO:0000259" key="6">
    <source>
        <dbReference type="Pfam" id="PF04932"/>
    </source>
</evidence>
<dbReference type="EMBL" id="JAUHLN010000001">
    <property type="protein sequence ID" value="MDN4071762.1"/>
    <property type="molecule type" value="Genomic_DNA"/>
</dbReference>
<keyword evidence="4 5" id="KW-0472">Membrane</keyword>
<dbReference type="RefSeq" id="WP_290397921.1">
    <property type="nucleotide sequence ID" value="NZ_JAUHLN010000001.1"/>
</dbReference>
<feature type="transmembrane region" description="Helical" evidence="5">
    <location>
        <begin position="365"/>
        <end position="389"/>
    </location>
</feature>
<protein>
    <submittedName>
        <fullName evidence="7">O-antigen ligase family protein</fullName>
    </submittedName>
</protein>
<feature type="transmembrane region" description="Helical" evidence="5">
    <location>
        <begin position="12"/>
        <end position="41"/>
    </location>
</feature>
<evidence type="ECO:0000256" key="2">
    <source>
        <dbReference type="ARBA" id="ARBA00022692"/>
    </source>
</evidence>
<feature type="transmembrane region" description="Helical" evidence="5">
    <location>
        <begin position="422"/>
        <end position="441"/>
    </location>
</feature>
<dbReference type="GO" id="GO:0016874">
    <property type="term" value="F:ligase activity"/>
    <property type="evidence" value="ECO:0007669"/>
    <property type="project" value="UniProtKB-KW"/>
</dbReference>
<dbReference type="Proteomes" id="UP001168694">
    <property type="component" value="Unassembled WGS sequence"/>
</dbReference>
<name>A0ABT8E1G8_9BACL</name>
<dbReference type="InterPro" id="IPR007016">
    <property type="entry name" value="O-antigen_ligase-rel_domated"/>
</dbReference>